<evidence type="ECO:0000256" key="5">
    <source>
        <dbReference type="ARBA" id="ARBA00022833"/>
    </source>
</evidence>
<comment type="catalytic activity">
    <reaction evidence="12">
        <text>N(6),N(6),N(6)-trimethyl-L-lysyl(9)-[histone H3] + 2 2-oxoglutarate + 2 O2 = N(6)-methyl-L-lysyl(9)-[histone H3] + 2 formaldehyde + 2 succinate + 2 CO2</text>
        <dbReference type="Rhea" id="RHEA:60200"/>
        <dbReference type="Rhea" id="RHEA-COMP:15538"/>
        <dbReference type="Rhea" id="RHEA-COMP:15542"/>
        <dbReference type="ChEBI" id="CHEBI:15379"/>
        <dbReference type="ChEBI" id="CHEBI:16526"/>
        <dbReference type="ChEBI" id="CHEBI:16810"/>
        <dbReference type="ChEBI" id="CHEBI:16842"/>
        <dbReference type="ChEBI" id="CHEBI:30031"/>
        <dbReference type="ChEBI" id="CHEBI:61929"/>
        <dbReference type="ChEBI" id="CHEBI:61961"/>
        <dbReference type="EC" id="1.14.11.66"/>
    </reaction>
</comment>
<evidence type="ECO:0000313" key="16">
    <source>
        <dbReference type="EMBL" id="KFW94987.1"/>
    </source>
</evidence>
<keyword evidence="5" id="KW-0862">Zinc</keyword>
<feature type="region of interest" description="Disordered" evidence="13">
    <location>
        <begin position="435"/>
        <end position="552"/>
    </location>
</feature>
<evidence type="ECO:0000256" key="9">
    <source>
        <dbReference type="ARBA" id="ARBA00023015"/>
    </source>
</evidence>
<dbReference type="FunFam" id="2.60.120.650:FF:000003">
    <property type="entry name" value="Lysine-specific demethylase 4D"/>
    <property type="match status" value="1"/>
</dbReference>
<dbReference type="Pfam" id="PF02373">
    <property type="entry name" value="JmjC"/>
    <property type="match status" value="1"/>
</dbReference>
<dbReference type="PANTHER" id="PTHR10694">
    <property type="entry name" value="LYSINE-SPECIFIC DEMETHYLASE"/>
    <property type="match status" value="1"/>
</dbReference>
<evidence type="ECO:0000259" key="14">
    <source>
        <dbReference type="PROSITE" id="PS51183"/>
    </source>
</evidence>
<dbReference type="GO" id="GO:0010468">
    <property type="term" value="P:regulation of gene expression"/>
    <property type="evidence" value="ECO:0007669"/>
    <property type="project" value="TreeGrafter"/>
</dbReference>
<dbReference type="InterPro" id="IPR003349">
    <property type="entry name" value="JmjN"/>
</dbReference>
<dbReference type="GO" id="GO:0140684">
    <property type="term" value="F:histone H3K9me2/H3K9me3 demethylase activity"/>
    <property type="evidence" value="ECO:0007669"/>
    <property type="project" value="UniProtKB-EC"/>
</dbReference>
<dbReference type="GO" id="GO:0000785">
    <property type="term" value="C:chromatin"/>
    <property type="evidence" value="ECO:0007669"/>
    <property type="project" value="TreeGrafter"/>
</dbReference>
<dbReference type="Pfam" id="PF02375">
    <property type="entry name" value="JmjN"/>
    <property type="match status" value="1"/>
</dbReference>
<keyword evidence="4" id="KW-0479">Metal-binding</keyword>
<keyword evidence="16" id="KW-0489">Methyltransferase</keyword>
<evidence type="ECO:0000259" key="15">
    <source>
        <dbReference type="PROSITE" id="PS51184"/>
    </source>
</evidence>
<feature type="compositionally biased region" description="Basic residues" evidence="13">
    <location>
        <begin position="459"/>
        <end position="481"/>
    </location>
</feature>
<keyword evidence="6" id="KW-0156">Chromatin regulator</keyword>
<dbReference type="AlphaFoldDB" id="A0A093RG61"/>
<feature type="compositionally biased region" description="Basic residues" evidence="13">
    <location>
        <begin position="397"/>
        <end position="407"/>
    </location>
</feature>
<dbReference type="GO" id="GO:0005634">
    <property type="term" value="C:nucleus"/>
    <property type="evidence" value="ECO:0007669"/>
    <property type="project" value="UniProtKB-SubCell"/>
</dbReference>
<feature type="domain" description="JmjN" evidence="14">
    <location>
        <begin position="15"/>
        <end position="57"/>
    </location>
</feature>
<keyword evidence="10" id="KW-0804">Transcription</keyword>
<feature type="compositionally biased region" description="Pro residues" evidence="13">
    <location>
        <begin position="513"/>
        <end position="522"/>
    </location>
</feature>
<dbReference type="EMBL" id="KL444217">
    <property type="protein sequence ID" value="KFW94987.1"/>
    <property type="molecule type" value="Genomic_DNA"/>
</dbReference>
<evidence type="ECO:0000256" key="11">
    <source>
        <dbReference type="ARBA" id="ARBA00023242"/>
    </source>
</evidence>
<sequence>MGSENPSPQNPGCKIMTFRPTLEEFRDFGKYIAYIESQGAHRAGLAKVIPPKEWKPRKTYDDIDDMVIPAPIQQVVTGQSGLFTQYNIQKKPMTVGEYRRLANSEKYCTPRHQDFEDLERKYWKNLTFVSPIYGADISGSLYDADVEEWNIGNLNTLLDMVEHECGIIIEGVNTPYLYFGMWKTTFAWHTEDMDLYSINYLHFGEPKSWYAIPPEHGKRLERLAKGFFPGSSQGCDAFLRHKMTLISPSILKKYGIPFDRITQEAGEFMITFPYGYHAGFNHGFNCAESTNFATLRWIDYGKMATQCTCRKDMVKISMDVFVRVLQPERYDLWKQGKDIAVLDHMKPTALTSPELDAWNETKAELKAKLLRRIGDEEEDNKHRLFFYVKSHFCTSRSHRKRSQPRRHKTEDQKSLGDVMAIETALEDVKVKEELKRGTDLEEEERSKVIEGGEGDCKVKARPPKVKSERKKKHLFHQHQHHLQAPQPPLQQQPPPLPPPPAPQQQLAGDEAPAPRPPAPPAVPMSSSAEKSLPPAPLNIIQPSEAPLEEDDFKPRPIIPMLYVVPQTKKVVFDKERMSCQQAFEQFATQKSPSWREQAVPMEIPVKEEENAEAENTEVATETASAFSKMKMEIKKSRRHPLGKPPTRSPLSVVKQETSSDE</sequence>
<dbReference type="PANTHER" id="PTHR10694:SF7">
    <property type="entry name" value="[HISTONE H3]-TRIMETHYL-L-LYSINE(9) DEMETHYLASE"/>
    <property type="match status" value="1"/>
</dbReference>
<name>A0A093RG61_PHACA</name>
<evidence type="ECO:0000256" key="6">
    <source>
        <dbReference type="ARBA" id="ARBA00022853"/>
    </source>
</evidence>
<accession>A0A093RG61</accession>
<protein>
    <recommendedName>
        <fullName evidence="3">[histone H3]-trimethyl-L-lysine(9) demethylase</fullName>
        <ecNumber evidence="3">1.14.11.66</ecNumber>
    </recommendedName>
</protein>
<dbReference type="SMART" id="SM00558">
    <property type="entry name" value="JmjC"/>
    <property type="match status" value="1"/>
</dbReference>
<dbReference type="EC" id="1.14.11.66" evidence="3"/>
<gene>
    <name evidence="16" type="ORF">N336_10604</name>
</gene>
<evidence type="ECO:0000256" key="8">
    <source>
        <dbReference type="ARBA" id="ARBA00023004"/>
    </source>
</evidence>
<organism evidence="16 17">
    <name type="scientific">Phalacrocorax carbo</name>
    <name type="common">Great cormorant</name>
    <name type="synonym">Pelecanus carbo</name>
    <dbReference type="NCBI Taxonomy" id="9209"/>
    <lineage>
        <taxon>Eukaryota</taxon>
        <taxon>Metazoa</taxon>
        <taxon>Chordata</taxon>
        <taxon>Craniata</taxon>
        <taxon>Vertebrata</taxon>
        <taxon>Euteleostomi</taxon>
        <taxon>Archelosauria</taxon>
        <taxon>Archosauria</taxon>
        <taxon>Dinosauria</taxon>
        <taxon>Saurischia</taxon>
        <taxon>Theropoda</taxon>
        <taxon>Coelurosauria</taxon>
        <taxon>Aves</taxon>
        <taxon>Neognathae</taxon>
        <taxon>Neoaves</taxon>
        <taxon>Aequornithes</taxon>
        <taxon>Suliformes</taxon>
        <taxon>Phalacrocoracidae</taxon>
        <taxon>Phalacrocorax</taxon>
    </lineage>
</organism>
<dbReference type="GO" id="GO:0032259">
    <property type="term" value="P:methylation"/>
    <property type="evidence" value="ECO:0007669"/>
    <property type="project" value="UniProtKB-KW"/>
</dbReference>
<evidence type="ECO:0000256" key="7">
    <source>
        <dbReference type="ARBA" id="ARBA00023002"/>
    </source>
</evidence>
<feature type="domain" description="JmjC" evidence="15">
    <location>
        <begin position="143"/>
        <end position="309"/>
    </location>
</feature>
<reference evidence="16 17" key="1">
    <citation type="submission" date="2014-04" db="EMBL/GenBank/DDBJ databases">
        <title>Genome evolution of avian class.</title>
        <authorList>
            <person name="Zhang G."/>
            <person name="Li C."/>
        </authorList>
    </citation>
    <scope>NUCLEOTIDE SEQUENCE [LARGE SCALE GENOMIC DNA]</scope>
    <source>
        <strain evidence="16">BGI_N336</strain>
    </source>
</reference>
<proteinExistence type="inferred from homology"/>
<keyword evidence="7" id="KW-0560">Oxidoreductase</keyword>
<evidence type="ECO:0000256" key="3">
    <source>
        <dbReference type="ARBA" id="ARBA00012900"/>
    </source>
</evidence>
<keyword evidence="8" id="KW-0408">Iron</keyword>
<feature type="region of interest" description="Disordered" evidence="13">
    <location>
        <begin position="606"/>
        <end position="661"/>
    </location>
</feature>
<evidence type="ECO:0000256" key="1">
    <source>
        <dbReference type="ARBA" id="ARBA00004123"/>
    </source>
</evidence>
<dbReference type="PROSITE" id="PS51184">
    <property type="entry name" value="JMJC"/>
    <property type="match status" value="1"/>
</dbReference>
<comment type="subcellular location">
    <subcellularLocation>
        <location evidence="1">Nucleus</location>
    </subcellularLocation>
</comment>
<evidence type="ECO:0000256" key="2">
    <source>
        <dbReference type="ARBA" id="ARBA00009711"/>
    </source>
</evidence>
<feature type="non-terminal residue" evidence="16">
    <location>
        <position position="661"/>
    </location>
</feature>
<dbReference type="Gene3D" id="2.60.120.650">
    <property type="entry name" value="Cupin"/>
    <property type="match status" value="1"/>
</dbReference>
<feature type="region of interest" description="Disordered" evidence="13">
    <location>
        <begin position="397"/>
        <end position="417"/>
    </location>
</feature>
<dbReference type="GO" id="GO:0008168">
    <property type="term" value="F:methyltransferase activity"/>
    <property type="evidence" value="ECO:0007669"/>
    <property type="project" value="UniProtKB-KW"/>
</dbReference>
<feature type="compositionally biased region" description="Basic and acidic residues" evidence="13">
    <location>
        <begin position="435"/>
        <end position="458"/>
    </location>
</feature>
<dbReference type="SMART" id="SM00545">
    <property type="entry name" value="JmjN"/>
    <property type="match status" value="1"/>
</dbReference>
<keyword evidence="16" id="KW-0808">Transferase</keyword>
<keyword evidence="9" id="KW-0805">Transcription regulation</keyword>
<evidence type="ECO:0000256" key="12">
    <source>
        <dbReference type="ARBA" id="ARBA00049349"/>
    </source>
</evidence>
<keyword evidence="17" id="KW-1185">Reference proteome</keyword>
<dbReference type="Proteomes" id="UP000053238">
    <property type="component" value="Unassembled WGS sequence"/>
</dbReference>
<keyword evidence="11" id="KW-0539">Nucleus</keyword>
<feature type="compositionally biased region" description="Pro residues" evidence="13">
    <location>
        <begin position="485"/>
        <end position="502"/>
    </location>
</feature>
<evidence type="ECO:0000256" key="4">
    <source>
        <dbReference type="ARBA" id="ARBA00022723"/>
    </source>
</evidence>
<evidence type="ECO:0000256" key="10">
    <source>
        <dbReference type="ARBA" id="ARBA00023163"/>
    </source>
</evidence>
<evidence type="ECO:0000256" key="13">
    <source>
        <dbReference type="SAM" id="MobiDB-lite"/>
    </source>
</evidence>
<dbReference type="PROSITE" id="PS51183">
    <property type="entry name" value="JMJN"/>
    <property type="match status" value="1"/>
</dbReference>
<evidence type="ECO:0000313" key="17">
    <source>
        <dbReference type="Proteomes" id="UP000053238"/>
    </source>
</evidence>
<dbReference type="GO" id="GO:0046872">
    <property type="term" value="F:metal ion binding"/>
    <property type="evidence" value="ECO:0007669"/>
    <property type="project" value="UniProtKB-KW"/>
</dbReference>
<dbReference type="InterPro" id="IPR003347">
    <property type="entry name" value="JmjC_dom"/>
</dbReference>
<dbReference type="SUPFAM" id="SSF51197">
    <property type="entry name" value="Clavaminate synthase-like"/>
    <property type="match status" value="1"/>
</dbReference>
<comment type="similarity">
    <text evidence="2">Belongs to the JHDM3 histone demethylase family.</text>
</comment>